<evidence type="ECO:0000313" key="2">
    <source>
        <dbReference type="EMBL" id="KAL3777829.1"/>
    </source>
</evidence>
<keyword evidence="3" id="KW-1185">Reference proteome</keyword>
<sequence>MMTQHPNTTPHVPRTPPRTPSPTDHSFVGNLRYSPYYHGMSHRSVFDRLSTTPTHASSHRQEEERKIRERRQLRLDHEKLQSPRLDRATSPTSGSSIVTSPKRTPRRMDEFFGRIYKQDTVCSLHHHNVERPHVDDKVKDDESKEPPMTLVVQTKSTKEEIDLGRYPEVLTSIHNYWNGKLSGRGCALDILEALWKRDCAVLDDKMWEVYPARVEEDRDAVGVFYVEKRATKDYKGSYGSAIVKGKVQFVKEEGVLVKDYSFTKSE</sequence>
<proteinExistence type="predicted"/>
<reference evidence="2 3" key="1">
    <citation type="submission" date="2024-10" db="EMBL/GenBank/DDBJ databases">
        <title>Updated reference genomes for cyclostephanoid diatoms.</title>
        <authorList>
            <person name="Roberts W.R."/>
            <person name="Alverson A.J."/>
        </authorList>
    </citation>
    <scope>NUCLEOTIDE SEQUENCE [LARGE SCALE GENOMIC DNA]</scope>
    <source>
        <strain evidence="2 3">AJA010-31</strain>
    </source>
</reference>
<dbReference type="Proteomes" id="UP001530400">
    <property type="component" value="Unassembled WGS sequence"/>
</dbReference>
<dbReference type="EMBL" id="JALLPJ020001025">
    <property type="protein sequence ID" value="KAL3777829.1"/>
    <property type="molecule type" value="Genomic_DNA"/>
</dbReference>
<gene>
    <name evidence="2" type="ORF">ACHAWO_013049</name>
</gene>
<comment type="caution">
    <text evidence="2">The sequence shown here is derived from an EMBL/GenBank/DDBJ whole genome shotgun (WGS) entry which is preliminary data.</text>
</comment>
<feature type="compositionally biased region" description="Basic and acidic residues" evidence="1">
    <location>
        <begin position="59"/>
        <end position="87"/>
    </location>
</feature>
<feature type="region of interest" description="Disordered" evidence="1">
    <location>
        <begin position="1"/>
        <end position="28"/>
    </location>
</feature>
<feature type="compositionally biased region" description="Polar residues" evidence="1">
    <location>
        <begin position="89"/>
        <end position="102"/>
    </location>
</feature>
<feature type="compositionally biased region" description="Low complexity" evidence="1">
    <location>
        <begin position="1"/>
        <end position="12"/>
    </location>
</feature>
<feature type="region of interest" description="Disordered" evidence="1">
    <location>
        <begin position="50"/>
        <end position="103"/>
    </location>
</feature>
<dbReference type="AlphaFoldDB" id="A0ABD3NQ38"/>
<protein>
    <submittedName>
        <fullName evidence="2">Uncharacterized protein</fullName>
    </submittedName>
</protein>
<accession>A0ABD3NQ38</accession>
<name>A0ABD3NQ38_9STRA</name>
<evidence type="ECO:0000256" key="1">
    <source>
        <dbReference type="SAM" id="MobiDB-lite"/>
    </source>
</evidence>
<organism evidence="2 3">
    <name type="scientific">Cyclotella atomus</name>
    <dbReference type="NCBI Taxonomy" id="382360"/>
    <lineage>
        <taxon>Eukaryota</taxon>
        <taxon>Sar</taxon>
        <taxon>Stramenopiles</taxon>
        <taxon>Ochrophyta</taxon>
        <taxon>Bacillariophyta</taxon>
        <taxon>Coscinodiscophyceae</taxon>
        <taxon>Thalassiosirophycidae</taxon>
        <taxon>Stephanodiscales</taxon>
        <taxon>Stephanodiscaceae</taxon>
        <taxon>Cyclotella</taxon>
    </lineage>
</organism>
<evidence type="ECO:0000313" key="3">
    <source>
        <dbReference type="Proteomes" id="UP001530400"/>
    </source>
</evidence>